<evidence type="ECO:0000256" key="1">
    <source>
        <dbReference type="SAM" id="MobiDB-lite"/>
    </source>
</evidence>
<feature type="region of interest" description="Disordered" evidence="1">
    <location>
        <begin position="564"/>
        <end position="586"/>
    </location>
</feature>
<dbReference type="Proteomes" id="UP001057375">
    <property type="component" value="Unassembled WGS sequence"/>
</dbReference>
<reference evidence="2" key="1">
    <citation type="submission" date="2022-03" db="EMBL/GenBank/DDBJ databases">
        <title>Draft genome sequence of Aduncisulcus paluster, a free-living microaerophilic Fornicata.</title>
        <authorList>
            <person name="Yuyama I."/>
            <person name="Kume K."/>
            <person name="Tamura T."/>
            <person name="Inagaki Y."/>
            <person name="Hashimoto T."/>
        </authorList>
    </citation>
    <scope>NUCLEOTIDE SEQUENCE</scope>
    <source>
        <strain evidence="2">NY0171</strain>
    </source>
</reference>
<gene>
    <name evidence="2" type="ORF">ADUPG1_011085</name>
</gene>
<feature type="compositionally biased region" description="Basic and acidic residues" evidence="1">
    <location>
        <begin position="389"/>
        <end position="404"/>
    </location>
</feature>
<organism evidence="2 3">
    <name type="scientific">Aduncisulcus paluster</name>
    <dbReference type="NCBI Taxonomy" id="2918883"/>
    <lineage>
        <taxon>Eukaryota</taxon>
        <taxon>Metamonada</taxon>
        <taxon>Carpediemonas-like organisms</taxon>
        <taxon>Aduncisulcus</taxon>
    </lineage>
</organism>
<feature type="compositionally biased region" description="Basic and acidic residues" evidence="1">
    <location>
        <begin position="235"/>
        <end position="250"/>
    </location>
</feature>
<accession>A0ABQ5JUJ6</accession>
<dbReference type="EMBL" id="BQXS01011841">
    <property type="protein sequence ID" value="GKT17342.1"/>
    <property type="molecule type" value="Genomic_DNA"/>
</dbReference>
<keyword evidence="3" id="KW-1185">Reference proteome</keyword>
<comment type="caution">
    <text evidence="2">The sequence shown here is derived from an EMBL/GenBank/DDBJ whole genome shotgun (WGS) entry which is preliminary data.</text>
</comment>
<feature type="compositionally biased region" description="Low complexity" evidence="1">
    <location>
        <begin position="720"/>
        <end position="730"/>
    </location>
</feature>
<feature type="region of interest" description="Disordered" evidence="1">
    <location>
        <begin position="369"/>
        <end position="404"/>
    </location>
</feature>
<feature type="region of interest" description="Disordered" evidence="1">
    <location>
        <begin position="828"/>
        <end position="888"/>
    </location>
</feature>
<feature type="compositionally biased region" description="Low complexity" evidence="1">
    <location>
        <begin position="773"/>
        <end position="784"/>
    </location>
</feature>
<feature type="compositionally biased region" description="Polar residues" evidence="1">
    <location>
        <begin position="861"/>
        <end position="872"/>
    </location>
</feature>
<feature type="non-terminal residue" evidence="2">
    <location>
        <position position="899"/>
    </location>
</feature>
<protein>
    <recommendedName>
        <fullName evidence="4">CABIT domain-containing protein</fullName>
    </recommendedName>
</protein>
<feature type="region of interest" description="Disordered" evidence="1">
    <location>
        <begin position="215"/>
        <end position="250"/>
    </location>
</feature>
<name>A0ABQ5JUJ6_9EUKA</name>
<feature type="compositionally biased region" description="Polar residues" evidence="1">
    <location>
        <begin position="836"/>
        <end position="852"/>
    </location>
</feature>
<feature type="compositionally biased region" description="Basic and acidic residues" evidence="1">
    <location>
        <begin position="737"/>
        <end position="747"/>
    </location>
</feature>
<evidence type="ECO:0000313" key="2">
    <source>
        <dbReference type="EMBL" id="GKT17342.1"/>
    </source>
</evidence>
<sequence length="899" mass="102041">MYSPTIVFVSRSEISDYFSYKTSLIDKQIGGNSVSLPPLRKIVKEGQVLYCCILQVKKDPESLIGSVRSSIINGILQKYPSKLAYQINPESYQPHAFSRDSIVYGEVSSCDKKVIQVKFTRVADYYHELVDDQLPTPSFPPNSLPMVTGLLEYEHIQRKAIKRGEKKKEKNVIDIGTPVLCVVKRNVSKPQFLMKQELKRAKEWQKERDMFRQGGSKLMSKHQEPSPQGMVAQSDRLHSSQDETKDSHDDTHIKFTFPECKSPFSSSSCFLLSRTISSFVMPPLMMPILASTIRGHGKKSSKILQCIPTKDEKKSHIGEKKKEKNVIDIGTPVLCVVKRNVSKPQFLMKQELKRAKEWQKERDMFRQGGSKLMSKHQEPSPQGMVAQSDRLHSSQDETKDSHDDTHIKFTFPECKSPFSSSSCFLLSRTISSFVMPPLMMPILASTIRGHGKKSSKILQCIPTKDEKKSHIGDHIMQEELGEGRNKRSVHGSSSIVQQKWTDNVAFYSYNRLFSQMDVLREVICTKLLKDVEVKIPKEKEIIGKKAVAPTKRDADIGVENPLKRNQHSRHHHSHIHGTINPPQHKIKQPSFPLDSVKVRIERGLEVLFYLDEEGNECYLTQEQYNNELQRFISENRSIWEEKKKFLDVQQGLRRTIASLAGGVSYGPSRLRTRYRYGQRNDSSDSVLTGEERVIDYGDSVMDDDSVVGNGAEKDTATQASCSTLDDISSSESDDDDSSLRSKPREGEYSYVYDYSESHSSPQKDRKENTQDEYQYQYSSSKSTQIPRPDPSKVAMKRTSGDPVLKDPSEKDFLHILDKMGDNLGFGISRKYDSYPSPRSSQQTTPRNRTGVSIPQGKEEPVTSNPTRVSLKSSPLKGKVSTPSPLSGSSRMFRMIEEIY</sequence>
<evidence type="ECO:0000313" key="3">
    <source>
        <dbReference type="Proteomes" id="UP001057375"/>
    </source>
</evidence>
<feature type="compositionally biased region" description="Basic residues" evidence="1">
    <location>
        <begin position="564"/>
        <end position="575"/>
    </location>
</feature>
<proteinExistence type="predicted"/>
<feature type="region of interest" description="Disordered" evidence="1">
    <location>
        <begin position="698"/>
        <end position="807"/>
    </location>
</feature>
<evidence type="ECO:0008006" key="4">
    <source>
        <dbReference type="Google" id="ProtNLM"/>
    </source>
</evidence>